<proteinExistence type="predicted"/>
<reference evidence="3" key="1">
    <citation type="journal article" date="2019" name="Int. J. Syst. Evol. Microbiol.">
        <title>The Global Catalogue of Microorganisms (GCM) 10K type strain sequencing project: providing services to taxonomists for standard genome sequencing and annotation.</title>
        <authorList>
            <consortium name="The Broad Institute Genomics Platform"/>
            <consortium name="The Broad Institute Genome Sequencing Center for Infectious Disease"/>
            <person name="Wu L."/>
            <person name="Ma J."/>
        </authorList>
    </citation>
    <scope>NUCLEOTIDE SEQUENCE [LARGE SCALE GENOMIC DNA]</scope>
    <source>
        <strain evidence="3">JCM 10977</strain>
    </source>
</reference>
<keyword evidence="3" id="KW-1185">Reference proteome</keyword>
<evidence type="ECO:0000313" key="2">
    <source>
        <dbReference type="EMBL" id="GAA0949211.1"/>
    </source>
</evidence>
<protein>
    <submittedName>
        <fullName evidence="2">Geranylgeranyl reductase family protein</fullName>
    </submittedName>
</protein>
<comment type="caution">
    <text evidence="2">The sequence shown here is derived from an EMBL/GenBank/DDBJ whole genome shotgun (WGS) entry which is preliminary data.</text>
</comment>
<dbReference type="InterPro" id="IPR036188">
    <property type="entry name" value="FAD/NAD-bd_sf"/>
</dbReference>
<dbReference type="Proteomes" id="UP001500542">
    <property type="component" value="Unassembled WGS sequence"/>
</dbReference>
<dbReference type="PANTHER" id="PTHR42685">
    <property type="entry name" value="GERANYLGERANYL DIPHOSPHATE REDUCTASE"/>
    <property type="match status" value="1"/>
</dbReference>
<dbReference type="InterPro" id="IPR002938">
    <property type="entry name" value="FAD-bd"/>
</dbReference>
<dbReference type="RefSeq" id="WP_343974084.1">
    <property type="nucleotide sequence ID" value="NZ_BAAAHK010000012.1"/>
</dbReference>
<dbReference type="InterPro" id="IPR050407">
    <property type="entry name" value="Geranylgeranyl_reductase"/>
</dbReference>
<evidence type="ECO:0000313" key="3">
    <source>
        <dbReference type="Proteomes" id="UP001500542"/>
    </source>
</evidence>
<dbReference type="PANTHER" id="PTHR42685:SF22">
    <property type="entry name" value="CONDITIONED MEDIUM FACTOR RECEPTOR 1"/>
    <property type="match status" value="1"/>
</dbReference>
<sequence>MSWDLVVVGAGPAGAAAALGALAVEPGMSVLLLDRQEFPRDKACGDGIAPQVFDLLAEVGVTGVVDDRTPIRRLSLRRGALGVDRLMERAAYVVPRMVFDERLVLAAVAAGAVLRKQRVGRVEVRPSGVMVDDVEARMVVGADGAYSLVRRALGIAGGPVALALRGYAPTPVGRAGQQVIVFGTARQPSYAWSFDRGDGWSNVGYGEQLRDRSTGAGLLRVGRELSARAGLVRAERGRLTRAGVVRAERGRLTRAGMLAELERLLPGAGDGGVDWRGHHLPLASWGWRPSGGRVMLVGDAAGLINPMTGEGIYYAVATGLMAGRAAAGALRRASGDAGTEYRRAVKGLLGRHLRDTALAARLTRSGRVLNAGIRASAADQRVFDNLVEIGLADGVLRSGALLRIARQLGTGVGGGW</sequence>
<dbReference type="SUPFAM" id="SSF51905">
    <property type="entry name" value="FAD/NAD(P)-binding domain"/>
    <property type="match status" value="1"/>
</dbReference>
<organism evidence="2 3">
    <name type="scientific">Kribbella koreensis</name>
    <dbReference type="NCBI Taxonomy" id="57909"/>
    <lineage>
        <taxon>Bacteria</taxon>
        <taxon>Bacillati</taxon>
        <taxon>Actinomycetota</taxon>
        <taxon>Actinomycetes</taxon>
        <taxon>Propionibacteriales</taxon>
        <taxon>Kribbellaceae</taxon>
        <taxon>Kribbella</taxon>
    </lineage>
</organism>
<dbReference type="EMBL" id="BAAAHK010000012">
    <property type="protein sequence ID" value="GAA0949211.1"/>
    <property type="molecule type" value="Genomic_DNA"/>
</dbReference>
<dbReference type="Pfam" id="PF01494">
    <property type="entry name" value="FAD_binding_3"/>
    <property type="match status" value="1"/>
</dbReference>
<evidence type="ECO:0000259" key="1">
    <source>
        <dbReference type="Pfam" id="PF01494"/>
    </source>
</evidence>
<accession>A0ABP4BCQ6</accession>
<dbReference type="Gene3D" id="3.50.50.60">
    <property type="entry name" value="FAD/NAD(P)-binding domain"/>
    <property type="match status" value="1"/>
</dbReference>
<feature type="domain" description="FAD-binding" evidence="1">
    <location>
        <begin position="4"/>
        <end position="156"/>
    </location>
</feature>
<dbReference type="PRINTS" id="PR00420">
    <property type="entry name" value="RNGMNOXGNASE"/>
</dbReference>
<name>A0ABP4BCQ6_9ACTN</name>
<gene>
    <name evidence="2" type="ORF">GCM10009554_47540</name>
</gene>